<evidence type="ECO:0000313" key="14">
    <source>
        <dbReference type="Proteomes" id="UP000053784"/>
    </source>
</evidence>
<evidence type="ECO:0000256" key="3">
    <source>
        <dbReference type="ARBA" id="ARBA00022676"/>
    </source>
</evidence>
<feature type="binding site" evidence="10">
    <location>
        <position position="183"/>
    </location>
    <ligand>
        <name>UDP-N-acetyl-alpha-D-glucosamine</name>
        <dbReference type="ChEBI" id="CHEBI:57705"/>
    </ligand>
</feature>
<dbReference type="EMBL" id="JGVK01000027">
    <property type="protein sequence ID" value="KEY91127.1"/>
    <property type="molecule type" value="Genomic_DNA"/>
</dbReference>
<keyword evidence="2 10" id="KW-0132">Cell division</keyword>
<dbReference type="InterPro" id="IPR006009">
    <property type="entry name" value="GlcNAc_MurG"/>
</dbReference>
<keyword evidence="4 10" id="KW-0808">Transferase</keyword>
<dbReference type="PANTHER" id="PTHR21015:SF22">
    <property type="entry name" value="GLYCOSYLTRANSFERASE"/>
    <property type="match status" value="1"/>
</dbReference>
<feature type="binding site" evidence="10">
    <location>
        <position position="119"/>
    </location>
    <ligand>
        <name>UDP-N-acetyl-alpha-D-glucosamine</name>
        <dbReference type="ChEBI" id="CHEBI:57705"/>
    </ligand>
</feature>
<dbReference type="GO" id="GO:0009252">
    <property type="term" value="P:peptidoglycan biosynthetic process"/>
    <property type="evidence" value="ECO:0007669"/>
    <property type="project" value="UniProtKB-UniRule"/>
</dbReference>
<evidence type="ECO:0000256" key="4">
    <source>
        <dbReference type="ARBA" id="ARBA00022679"/>
    </source>
</evidence>
<organism evidence="13 14">
    <name type="scientific">Candidatus Photodesmus blepharonis</name>
    <dbReference type="NCBI Taxonomy" id="1179155"/>
    <lineage>
        <taxon>Bacteria</taxon>
        <taxon>Pseudomonadati</taxon>
        <taxon>Pseudomonadota</taxon>
        <taxon>Gammaproteobacteria</taxon>
        <taxon>Vibrionales</taxon>
        <taxon>Vibrionaceae</taxon>
        <taxon>Candidatus Photodesmus</taxon>
    </lineage>
</organism>
<dbReference type="GO" id="GO:0008360">
    <property type="term" value="P:regulation of cell shape"/>
    <property type="evidence" value="ECO:0007669"/>
    <property type="project" value="UniProtKB-KW"/>
</dbReference>
<evidence type="ECO:0000256" key="7">
    <source>
        <dbReference type="ARBA" id="ARBA00023136"/>
    </source>
</evidence>
<comment type="pathway">
    <text evidence="10">Cell wall biogenesis; peptidoglycan biosynthesis.</text>
</comment>
<dbReference type="UniPathway" id="UPA00219"/>
<evidence type="ECO:0000256" key="2">
    <source>
        <dbReference type="ARBA" id="ARBA00022618"/>
    </source>
</evidence>
<evidence type="ECO:0000256" key="10">
    <source>
        <dbReference type="HAMAP-Rule" id="MF_00033"/>
    </source>
</evidence>
<keyword evidence="6 10" id="KW-0573">Peptidoglycan synthesis</keyword>
<proteinExistence type="inferred from homology"/>
<comment type="caution">
    <text evidence="10">Lacks conserved residue(s) required for the propagation of feature annotation.</text>
</comment>
<dbReference type="Proteomes" id="UP000053784">
    <property type="component" value="Unassembled WGS sequence"/>
</dbReference>
<dbReference type="NCBIfam" id="TIGR01133">
    <property type="entry name" value="murG"/>
    <property type="match status" value="1"/>
</dbReference>
<gene>
    <name evidence="10 13" type="primary">murG</name>
    <name evidence="13" type="ORF">CF67_04126</name>
</gene>
<keyword evidence="14" id="KW-1185">Reference proteome</keyword>
<keyword evidence="8 10" id="KW-0131">Cell cycle</keyword>
<dbReference type="Gene3D" id="3.40.50.2000">
    <property type="entry name" value="Glycogen Phosphorylase B"/>
    <property type="match status" value="2"/>
</dbReference>
<protein>
    <recommendedName>
        <fullName evidence="10">UDP-N-acetylglucosamine--N-acetylmuramyl-(pentapeptide) pyrophosphoryl-undecaprenol N-acetylglucosamine transferase</fullName>
        <ecNumber evidence="10">2.4.1.227</ecNumber>
    </recommendedName>
    <alternativeName>
        <fullName evidence="10">Undecaprenyl-PP-MurNAc-pentapeptide-UDPGlcNAc GlcNAc transferase</fullName>
    </alternativeName>
</protein>
<dbReference type="Pfam" id="PF04101">
    <property type="entry name" value="Glyco_tran_28_C"/>
    <property type="match status" value="1"/>
</dbReference>
<evidence type="ECO:0000259" key="12">
    <source>
        <dbReference type="Pfam" id="PF04101"/>
    </source>
</evidence>
<keyword evidence="5 10" id="KW-0133">Cell shape</keyword>
<dbReference type="SUPFAM" id="SSF53756">
    <property type="entry name" value="UDP-Glycosyltransferase/glycogen phosphorylase"/>
    <property type="match status" value="1"/>
</dbReference>
<dbReference type="GO" id="GO:0051991">
    <property type="term" value="F:UDP-N-acetyl-D-glucosamine:N-acetylmuramoyl-L-alanyl-D-glutamyl-meso-2,6-diaminopimelyl-D-alanyl-D-alanine-diphosphoundecaprenol 4-beta-N-acetylglucosaminlytransferase activity"/>
    <property type="evidence" value="ECO:0007669"/>
    <property type="project" value="RHEA"/>
</dbReference>
<dbReference type="InterPro" id="IPR004276">
    <property type="entry name" value="GlycoTrans_28_N"/>
</dbReference>
<sequence length="346" mass="37731">MVMAGGTGGHVFSGLVFAKKLQRRGWKVFWLGSADRIEADLIPKQGIEISFIKISSFSEQGVLNLLKVFFQIFLSIIKTRKYIKSWQPDVVLGMGGYISGPGGIAAWLSGVPLVLHEQNMVAGLTNKWLAKIAKKVFQAFPGAFSAAEVVGNPVRAEVTELDFPRDRMKGRIGPIRILVIGGSQGSRILNEIMPKVMFKLGNGYCVLHQTGRGEQKSVLESYLQADVTQSEVVEFIDNIAQAYDWADLLISRSGALTISEVLVAGIGAIFIPLTHKDCHQVLHAKYLVECGAAKLIEQSTLTVHALVDEIVMLNRELLIEMASNARKAAKFGAEEIVADAIIALAK</sequence>
<dbReference type="HAMAP" id="MF_00033">
    <property type="entry name" value="MurG"/>
    <property type="match status" value="1"/>
</dbReference>
<feature type="domain" description="Glycosyltransferase family 28 N-terminal" evidence="11">
    <location>
        <begin position="2"/>
        <end position="137"/>
    </location>
</feature>
<feature type="binding site" evidence="10">
    <location>
        <position position="280"/>
    </location>
    <ligand>
        <name>UDP-N-acetyl-alpha-D-glucosamine</name>
        <dbReference type="ChEBI" id="CHEBI:57705"/>
    </ligand>
</feature>
<comment type="function">
    <text evidence="10">Cell wall formation. Catalyzes the transfer of a GlcNAc subunit on undecaprenyl-pyrophosphoryl-MurNAc-pentapeptide (lipid intermediate I) to form undecaprenyl-pyrophosphoryl-MurNAc-(pentapeptide)GlcNAc (lipid intermediate II).</text>
</comment>
<evidence type="ECO:0000256" key="1">
    <source>
        <dbReference type="ARBA" id="ARBA00022475"/>
    </source>
</evidence>
<dbReference type="Pfam" id="PF03033">
    <property type="entry name" value="Glyco_transf_28"/>
    <property type="match status" value="1"/>
</dbReference>
<evidence type="ECO:0000256" key="8">
    <source>
        <dbReference type="ARBA" id="ARBA00023306"/>
    </source>
</evidence>
<keyword evidence="3 10" id="KW-0328">Glycosyltransferase</keyword>
<evidence type="ECO:0000259" key="11">
    <source>
        <dbReference type="Pfam" id="PF03033"/>
    </source>
</evidence>
<dbReference type="GO" id="GO:0051301">
    <property type="term" value="P:cell division"/>
    <property type="evidence" value="ECO:0007669"/>
    <property type="project" value="UniProtKB-KW"/>
</dbReference>
<dbReference type="eggNOG" id="COG0707">
    <property type="taxonomic scope" value="Bacteria"/>
</dbReference>
<feature type="binding site" evidence="10">
    <location>
        <begin position="7"/>
        <end position="9"/>
    </location>
    <ligand>
        <name>UDP-N-acetyl-alpha-D-glucosamine</name>
        <dbReference type="ChEBI" id="CHEBI:57705"/>
    </ligand>
</feature>
<name>A0A084CMU8_9GAMM</name>
<evidence type="ECO:0000256" key="6">
    <source>
        <dbReference type="ARBA" id="ARBA00022984"/>
    </source>
</evidence>
<comment type="catalytic activity">
    <reaction evidence="10">
        <text>di-trans,octa-cis-undecaprenyl diphospho-N-acetyl-alpha-D-muramoyl-L-alanyl-D-glutamyl-meso-2,6-diaminopimeloyl-D-alanyl-D-alanine + UDP-N-acetyl-alpha-D-glucosamine = di-trans,octa-cis-undecaprenyl diphospho-[N-acetyl-alpha-D-glucosaminyl-(1-&gt;4)]-N-acetyl-alpha-D-muramoyl-L-alanyl-D-glutamyl-meso-2,6-diaminopimeloyl-D-alanyl-D-alanine + UDP + H(+)</text>
        <dbReference type="Rhea" id="RHEA:31227"/>
        <dbReference type="ChEBI" id="CHEBI:15378"/>
        <dbReference type="ChEBI" id="CHEBI:57705"/>
        <dbReference type="ChEBI" id="CHEBI:58223"/>
        <dbReference type="ChEBI" id="CHEBI:61387"/>
        <dbReference type="ChEBI" id="CHEBI:61388"/>
        <dbReference type="EC" id="2.4.1.227"/>
    </reaction>
</comment>
<dbReference type="EC" id="2.4.1.227" evidence="10"/>
<dbReference type="PANTHER" id="PTHR21015">
    <property type="entry name" value="UDP-N-ACETYLGLUCOSAMINE--N-ACETYLMURAMYL-(PENTAPEPTIDE) PYROPHOSPHORYL-UNDECAPRENOL N-ACETYLGLUCOSAMINE TRANSFERASE 1"/>
    <property type="match status" value="1"/>
</dbReference>
<keyword evidence="9 10" id="KW-0961">Cell wall biogenesis/degradation</keyword>
<dbReference type="GO" id="GO:0071555">
    <property type="term" value="P:cell wall organization"/>
    <property type="evidence" value="ECO:0007669"/>
    <property type="project" value="UniProtKB-KW"/>
</dbReference>
<comment type="subcellular location">
    <subcellularLocation>
        <location evidence="10">Cell membrane</location>
        <topology evidence="10">Peripheral membrane protein</topology>
        <orientation evidence="10">Cytoplasmic side</orientation>
    </subcellularLocation>
</comment>
<comment type="caution">
    <text evidence="13">The sequence shown here is derived from an EMBL/GenBank/DDBJ whole genome shotgun (WGS) entry which is preliminary data.</text>
</comment>
<reference evidence="13 14" key="1">
    <citation type="submission" date="2014-03" db="EMBL/GenBank/DDBJ databases">
        <title>Selection and divergence in the genomes of co-occurring obligate luminous symbionts with specific hosts.</title>
        <authorList>
            <person name="Hendry T.A."/>
            <person name="de Wet J.R."/>
            <person name="Dunlap P.V."/>
        </authorList>
    </citation>
    <scope>NUCLEOTIDE SEQUENCE [LARGE SCALE GENOMIC DNA]</scope>
    <source>
        <strain evidence="13 14">Ppalp.1</strain>
    </source>
</reference>
<dbReference type="GO" id="GO:0005886">
    <property type="term" value="C:plasma membrane"/>
    <property type="evidence" value="ECO:0007669"/>
    <property type="project" value="UniProtKB-SubCell"/>
</dbReference>
<dbReference type="GO" id="GO:0005975">
    <property type="term" value="P:carbohydrate metabolic process"/>
    <property type="evidence" value="ECO:0007669"/>
    <property type="project" value="InterPro"/>
</dbReference>
<accession>A0A084CMU8</accession>
<dbReference type="CDD" id="cd03785">
    <property type="entry name" value="GT28_MurG"/>
    <property type="match status" value="1"/>
</dbReference>
<feature type="binding site" evidence="10">
    <location>
        <position position="236"/>
    </location>
    <ligand>
        <name>UDP-N-acetyl-alpha-D-glucosamine</name>
        <dbReference type="ChEBI" id="CHEBI:57705"/>
    </ligand>
</feature>
<evidence type="ECO:0000256" key="5">
    <source>
        <dbReference type="ARBA" id="ARBA00022960"/>
    </source>
</evidence>
<evidence type="ECO:0000256" key="9">
    <source>
        <dbReference type="ARBA" id="ARBA00023316"/>
    </source>
</evidence>
<evidence type="ECO:0000313" key="13">
    <source>
        <dbReference type="EMBL" id="KEY91127.1"/>
    </source>
</evidence>
<keyword evidence="1 10" id="KW-1003">Cell membrane</keyword>
<feature type="domain" description="Glycosyl transferase family 28 C-terminal" evidence="12">
    <location>
        <begin position="177"/>
        <end position="330"/>
    </location>
</feature>
<dbReference type="AlphaFoldDB" id="A0A084CMU8"/>
<dbReference type="GO" id="GO:0050511">
    <property type="term" value="F:undecaprenyldiphospho-muramoylpentapeptide beta-N-acetylglucosaminyltransferase activity"/>
    <property type="evidence" value="ECO:0007669"/>
    <property type="project" value="UniProtKB-UniRule"/>
</dbReference>
<comment type="similarity">
    <text evidence="10">Belongs to the glycosyltransferase 28 family. MurG subfamily.</text>
</comment>
<dbReference type="STRING" id="1179155.CF67_04126"/>
<dbReference type="InterPro" id="IPR007235">
    <property type="entry name" value="Glyco_trans_28_C"/>
</dbReference>
<feature type="binding site" evidence="10">
    <location>
        <position position="155"/>
    </location>
    <ligand>
        <name>UDP-N-acetyl-alpha-D-glucosamine</name>
        <dbReference type="ChEBI" id="CHEBI:57705"/>
    </ligand>
</feature>
<keyword evidence="7 10" id="KW-0472">Membrane</keyword>